<accession>A0A9W8B2Y7</accession>
<evidence type="ECO:0000313" key="2">
    <source>
        <dbReference type="Proteomes" id="UP001151582"/>
    </source>
</evidence>
<dbReference type="Proteomes" id="UP001151582">
    <property type="component" value="Unassembled WGS sequence"/>
</dbReference>
<evidence type="ECO:0000313" key="1">
    <source>
        <dbReference type="EMBL" id="KAJ1973429.1"/>
    </source>
</evidence>
<dbReference type="EMBL" id="JANBQB010000825">
    <property type="protein sequence ID" value="KAJ1973429.1"/>
    <property type="molecule type" value="Genomic_DNA"/>
</dbReference>
<reference evidence="1" key="1">
    <citation type="submission" date="2022-07" db="EMBL/GenBank/DDBJ databases">
        <title>Phylogenomic reconstructions and comparative analyses of Kickxellomycotina fungi.</title>
        <authorList>
            <person name="Reynolds N.K."/>
            <person name="Stajich J.E."/>
            <person name="Barry K."/>
            <person name="Grigoriev I.V."/>
            <person name="Crous P."/>
            <person name="Smith M.E."/>
        </authorList>
    </citation>
    <scope>NUCLEOTIDE SEQUENCE</scope>
    <source>
        <strain evidence="1">RSA 567</strain>
    </source>
</reference>
<proteinExistence type="predicted"/>
<dbReference type="AlphaFoldDB" id="A0A9W8B2Y7"/>
<comment type="caution">
    <text evidence="1">The sequence shown here is derived from an EMBL/GenBank/DDBJ whole genome shotgun (WGS) entry which is preliminary data.</text>
</comment>
<sequence length="74" mass="8650">MLHDRDSIFTPEFQHNQCCTHHVAFGKFYQPPTWPFITPGTQVFAEPNEADTQHHVMMVEYIRSTGTPGDHWHL</sequence>
<keyword evidence="2" id="KW-1185">Reference proteome</keyword>
<name>A0A9W8B2Y7_9FUNG</name>
<organism evidence="1 2">
    <name type="scientific">Dimargaris verticillata</name>
    <dbReference type="NCBI Taxonomy" id="2761393"/>
    <lineage>
        <taxon>Eukaryota</taxon>
        <taxon>Fungi</taxon>
        <taxon>Fungi incertae sedis</taxon>
        <taxon>Zoopagomycota</taxon>
        <taxon>Kickxellomycotina</taxon>
        <taxon>Dimargaritomycetes</taxon>
        <taxon>Dimargaritales</taxon>
        <taxon>Dimargaritaceae</taxon>
        <taxon>Dimargaris</taxon>
    </lineage>
</organism>
<protein>
    <submittedName>
        <fullName evidence="1">Uncharacterized protein</fullName>
    </submittedName>
</protein>
<gene>
    <name evidence="1" type="ORF">H4R34_005078</name>
</gene>